<dbReference type="RefSeq" id="WP_348759143.1">
    <property type="nucleotide sequence ID" value="NZ_OZ026884.1"/>
</dbReference>
<dbReference type="Proteomes" id="UP001497493">
    <property type="component" value="Chromosome"/>
</dbReference>
<protein>
    <submittedName>
        <fullName evidence="1">Uncharacterized protein</fullName>
    </submittedName>
</protein>
<evidence type="ECO:0000313" key="2">
    <source>
        <dbReference type="Proteomes" id="UP001497493"/>
    </source>
</evidence>
<dbReference type="InterPro" id="IPR045499">
    <property type="entry name" value="DUF6492"/>
</dbReference>
<evidence type="ECO:0000313" key="1">
    <source>
        <dbReference type="EMBL" id="CAL1239600.1"/>
    </source>
</evidence>
<gene>
    <name evidence="1" type="ORF">MECH1_V1_0824</name>
</gene>
<proteinExistence type="predicted"/>
<accession>A0ABM9NGA9</accession>
<sequence length="296" mass="34002">MSARVAFFTPSYRGDFQRFRLLRKSITKFYQGESTHYVVVPKDDQRLFSELVEAGDRNLVVAVENAYLSRIYYPSTWYPIAARFLPAWRLHRYAGAPGWIKQQVLKLSADLVAPDDAFVVCDSDLVFLRAFGPGDLGLSPAARCLFRHDPKLESARSRGFMESARKLLQLPPGNTDYHYVNWATVLYSDWLKALRHYLEERHRRPWQAVLRYAEGLSEYCLYGVFVEEILRPERVRIQTAPTFYGIWDRDSYADLFAGDKLETALGGHLALVIQSNLGIPATDYEERLTDYLGLAA</sequence>
<keyword evidence="2" id="KW-1185">Reference proteome</keyword>
<reference evidence="1 2" key="1">
    <citation type="submission" date="2024-04" db="EMBL/GenBank/DDBJ databases">
        <authorList>
            <person name="Cremers G."/>
        </authorList>
    </citation>
    <scope>NUCLEOTIDE SEQUENCE [LARGE SCALE GENOMIC DNA]</scope>
    <source>
        <strain evidence="1">MeCH1-AG</strain>
    </source>
</reference>
<dbReference type="EMBL" id="OZ026884">
    <property type="protein sequence ID" value="CAL1239600.1"/>
    <property type="molecule type" value="Genomic_DNA"/>
</dbReference>
<organism evidence="1 2">
    <name type="scientific">Candidatus Methylocalor cossyra</name>
    <dbReference type="NCBI Taxonomy" id="3108543"/>
    <lineage>
        <taxon>Bacteria</taxon>
        <taxon>Pseudomonadati</taxon>
        <taxon>Pseudomonadota</taxon>
        <taxon>Gammaproteobacteria</taxon>
        <taxon>Methylococcales</taxon>
        <taxon>Methylococcaceae</taxon>
        <taxon>Candidatus Methylocalor</taxon>
    </lineage>
</organism>
<name>A0ABM9NGA9_9GAMM</name>
<dbReference type="Pfam" id="PF20102">
    <property type="entry name" value="DUF6492"/>
    <property type="match status" value="1"/>
</dbReference>